<keyword evidence="4" id="KW-1185">Reference proteome</keyword>
<dbReference type="SUPFAM" id="SSF53474">
    <property type="entry name" value="alpha/beta-Hydrolases"/>
    <property type="match status" value="1"/>
</dbReference>
<dbReference type="InterPro" id="IPR000073">
    <property type="entry name" value="AB_hydrolase_1"/>
</dbReference>
<dbReference type="Gene3D" id="3.40.50.1820">
    <property type="entry name" value="alpha/beta hydrolase"/>
    <property type="match status" value="1"/>
</dbReference>
<gene>
    <name evidence="3" type="ORF">CPB83DRAFT_842800</name>
</gene>
<feature type="region of interest" description="Disordered" evidence="1">
    <location>
        <begin position="358"/>
        <end position="392"/>
    </location>
</feature>
<organism evidence="3 4">
    <name type="scientific">Crepidotus variabilis</name>
    <dbReference type="NCBI Taxonomy" id="179855"/>
    <lineage>
        <taxon>Eukaryota</taxon>
        <taxon>Fungi</taxon>
        <taxon>Dikarya</taxon>
        <taxon>Basidiomycota</taxon>
        <taxon>Agaricomycotina</taxon>
        <taxon>Agaricomycetes</taxon>
        <taxon>Agaricomycetidae</taxon>
        <taxon>Agaricales</taxon>
        <taxon>Agaricineae</taxon>
        <taxon>Crepidotaceae</taxon>
        <taxon>Crepidotus</taxon>
    </lineage>
</organism>
<comment type="caution">
    <text evidence="3">The sequence shown here is derived from an EMBL/GenBank/DDBJ whole genome shotgun (WGS) entry which is preliminary data.</text>
</comment>
<feature type="compositionally biased region" description="Basic and acidic residues" evidence="1">
    <location>
        <begin position="383"/>
        <end position="392"/>
    </location>
</feature>
<proteinExistence type="predicted"/>
<feature type="domain" description="AB hydrolase-1" evidence="2">
    <location>
        <begin position="30"/>
        <end position="223"/>
    </location>
</feature>
<sequence length="392" mass="41970">MSSNVSIPSTSEEKSKSLAVAKPIEELLLVIFIHGFKGTDTTFAEFPERLQHLLTETIPGIKAECMVFPAYETKGDLDKAVVRFADWLTTLTVEREVSAGLGSGSAKVVICGHSMGGLLAADSLREFVNTRPDKKAPLWPKIIACIAYDTPYLGINPFVVKNTVTKVAEYASAATTIGSAITGAFAGFTAQKAAQPATPAAPAAESLWSKWAPTAYAVGGAVLAGAAAGGAYYKKDDLTQGFTWATDHMKYVGNLWDEATLEKRLVDLVEIEKEHGVTFRVLYTVLPPKLPTFLTSRTFVVLPKYSSPAKNHFVAANNNIAENEVEGHTGMFSASTNDGYYQLGLTTAGLIRNALAMSRGQKPSLSKRSSSKSSPRPSPARSPTEKGKSKLS</sequence>
<accession>A0A9P6JW51</accession>
<evidence type="ECO:0000259" key="2">
    <source>
        <dbReference type="Pfam" id="PF12697"/>
    </source>
</evidence>
<name>A0A9P6JW51_9AGAR</name>
<dbReference type="Pfam" id="PF12697">
    <property type="entry name" value="Abhydrolase_6"/>
    <property type="match status" value="1"/>
</dbReference>
<evidence type="ECO:0000313" key="3">
    <source>
        <dbReference type="EMBL" id="KAF9534708.1"/>
    </source>
</evidence>
<dbReference type="OrthoDB" id="442243at2759"/>
<feature type="compositionally biased region" description="Low complexity" evidence="1">
    <location>
        <begin position="362"/>
        <end position="382"/>
    </location>
</feature>
<dbReference type="EMBL" id="MU157825">
    <property type="protein sequence ID" value="KAF9534708.1"/>
    <property type="molecule type" value="Genomic_DNA"/>
</dbReference>
<evidence type="ECO:0000313" key="4">
    <source>
        <dbReference type="Proteomes" id="UP000807306"/>
    </source>
</evidence>
<reference evidence="3" key="1">
    <citation type="submission" date="2020-11" db="EMBL/GenBank/DDBJ databases">
        <authorList>
            <consortium name="DOE Joint Genome Institute"/>
            <person name="Ahrendt S."/>
            <person name="Riley R."/>
            <person name="Andreopoulos W."/>
            <person name="Labutti K."/>
            <person name="Pangilinan J."/>
            <person name="Ruiz-Duenas F.J."/>
            <person name="Barrasa J.M."/>
            <person name="Sanchez-Garcia M."/>
            <person name="Camarero S."/>
            <person name="Miyauchi S."/>
            <person name="Serrano A."/>
            <person name="Linde D."/>
            <person name="Babiker R."/>
            <person name="Drula E."/>
            <person name="Ayuso-Fernandez I."/>
            <person name="Pacheco R."/>
            <person name="Padilla G."/>
            <person name="Ferreira P."/>
            <person name="Barriuso J."/>
            <person name="Kellner H."/>
            <person name="Castanera R."/>
            <person name="Alfaro M."/>
            <person name="Ramirez L."/>
            <person name="Pisabarro A.G."/>
            <person name="Kuo A."/>
            <person name="Tritt A."/>
            <person name="Lipzen A."/>
            <person name="He G."/>
            <person name="Yan M."/>
            <person name="Ng V."/>
            <person name="Cullen D."/>
            <person name="Martin F."/>
            <person name="Rosso M.-N."/>
            <person name="Henrissat B."/>
            <person name="Hibbett D."/>
            <person name="Martinez A.T."/>
            <person name="Grigoriev I.V."/>
        </authorList>
    </citation>
    <scope>NUCLEOTIDE SEQUENCE</scope>
    <source>
        <strain evidence="3">CBS 506.95</strain>
    </source>
</reference>
<dbReference type="InterPro" id="IPR029058">
    <property type="entry name" value="AB_hydrolase_fold"/>
</dbReference>
<protein>
    <recommendedName>
        <fullName evidence="2">AB hydrolase-1 domain-containing protein</fullName>
    </recommendedName>
</protein>
<dbReference type="PANTHER" id="PTHR47842:SF1">
    <property type="entry name" value="DUF676 DOMAIN-CONTAINING PROTEIN"/>
    <property type="match status" value="1"/>
</dbReference>
<dbReference type="AlphaFoldDB" id="A0A9P6JW51"/>
<evidence type="ECO:0000256" key="1">
    <source>
        <dbReference type="SAM" id="MobiDB-lite"/>
    </source>
</evidence>
<dbReference type="PANTHER" id="PTHR47842">
    <property type="entry name" value="EXPRESSED PROTEIN"/>
    <property type="match status" value="1"/>
</dbReference>
<dbReference type="Proteomes" id="UP000807306">
    <property type="component" value="Unassembled WGS sequence"/>
</dbReference>